<evidence type="ECO:0000313" key="6">
    <source>
        <dbReference type="EMBL" id="KAI6651057.1"/>
    </source>
</evidence>
<evidence type="ECO:0000259" key="5">
    <source>
        <dbReference type="PROSITE" id="PS00486"/>
    </source>
</evidence>
<dbReference type="GO" id="GO:0030983">
    <property type="term" value="F:mismatched DNA binding"/>
    <property type="evidence" value="ECO:0007669"/>
    <property type="project" value="InterPro"/>
</dbReference>
<dbReference type="Pfam" id="PF00488">
    <property type="entry name" value="MutS_V"/>
    <property type="match status" value="1"/>
</dbReference>
<protein>
    <submittedName>
        <fullName evidence="6">DNA mismatch repair protein Msh6-like</fullName>
    </submittedName>
</protein>
<dbReference type="EMBL" id="JAKMXF010000308">
    <property type="protein sequence ID" value="KAI6651057.1"/>
    <property type="molecule type" value="Genomic_DNA"/>
</dbReference>
<evidence type="ECO:0000256" key="2">
    <source>
        <dbReference type="ARBA" id="ARBA00022741"/>
    </source>
</evidence>
<evidence type="ECO:0000256" key="4">
    <source>
        <dbReference type="ARBA" id="ARBA00023125"/>
    </source>
</evidence>
<dbReference type="GO" id="GO:0005524">
    <property type="term" value="F:ATP binding"/>
    <property type="evidence" value="ECO:0007669"/>
    <property type="project" value="UniProtKB-KW"/>
</dbReference>
<keyword evidence="2" id="KW-0547">Nucleotide-binding</keyword>
<keyword evidence="4" id="KW-0238">DNA-binding</keyword>
<dbReference type="InterPro" id="IPR027417">
    <property type="entry name" value="P-loop_NTPase"/>
</dbReference>
<dbReference type="InterPro" id="IPR045076">
    <property type="entry name" value="MutS"/>
</dbReference>
<dbReference type="GO" id="GO:0032301">
    <property type="term" value="C:MutSalpha complex"/>
    <property type="evidence" value="ECO:0007669"/>
    <property type="project" value="TreeGrafter"/>
</dbReference>
<evidence type="ECO:0000256" key="1">
    <source>
        <dbReference type="ARBA" id="ARBA00006271"/>
    </source>
</evidence>
<dbReference type="SUPFAM" id="SSF52540">
    <property type="entry name" value="P-loop containing nucleoside triphosphate hydrolases"/>
    <property type="match status" value="1"/>
</dbReference>
<dbReference type="Gene3D" id="3.40.50.300">
    <property type="entry name" value="P-loop containing nucleotide triphosphate hydrolases"/>
    <property type="match status" value="1"/>
</dbReference>
<keyword evidence="3" id="KW-0067">ATP-binding</keyword>
<proteinExistence type="inferred from homology"/>
<dbReference type="InterPro" id="IPR000432">
    <property type="entry name" value="DNA_mismatch_repair_MutS_C"/>
</dbReference>
<evidence type="ECO:0000313" key="7">
    <source>
        <dbReference type="Proteomes" id="UP001165289"/>
    </source>
</evidence>
<gene>
    <name evidence="6" type="ORF">LOD99_5634</name>
</gene>
<dbReference type="Proteomes" id="UP001165289">
    <property type="component" value="Unassembled WGS sequence"/>
</dbReference>
<accession>A0AAV7JQG8</accession>
<sequence>MGGKSTLIRQAGAIVILAQMGCYVPAKSCQLTPLTRIFSRLGASDRILAGESTFFVELSETASILRNADSHSLVLLDEFGRGTATFDGTAIASSVLDTLVSKVKCLTLFSTHYHSILDEARGWAGVQLGHMQCLVSEDDDKESESIIFLYKLAEGSCPKSYGFNVAKLAGINSEIISLAKKKADEMNRTAERLKALRKLARISQDIDPVES</sequence>
<dbReference type="PANTHER" id="PTHR11361">
    <property type="entry name" value="DNA MISMATCH REPAIR PROTEIN MUTS FAMILY MEMBER"/>
    <property type="match status" value="1"/>
</dbReference>
<dbReference type="PANTHER" id="PTHR11361:SF148">
    <property type="entry name" value="DNA MISMATCH REPAIR PROTEIN MSH6"/>
    <property type="match status" value="1"/>
</dbReference>
<name>A0AAV7JQG8_9METZ</name>
<dbReference type="GO" id="GO:0140664">
    <property type="term" value="F:ATP-dependent DNA damage sensor activity"/>
    <property type="evidence" value="ECO:0007669"/>
    <property type="project" value="InterPro"/>
</dbReference>
<comment type="caution">
    <text evidence="6">The sequence shown here is derived from an EMBL/GenBank/DDBJ whole genome shotgun (WGS) entry which is preliminary data.</text>
</comment>
<keyword evidence="7" id="KW-1185">Reference proteome</keyword>
<evidence type="ECO:0000256" key="3">
    <source>
        <dbReference type="ARBA" id="ARBA00022840"/>
    </source>
</evidence>
<dbReference type="AlphaFoldDB" id="A0AAV7JQG8"/>
<organism evidence="6 7">
    <name type="scientific">Oopsacas minuta</name>
    <dbReference type="NCBI Taxonomy" id="111878"/>
    <lineage>
        <taxon>Eukaryota</taxon>
        <taxon>Metazoa</taxon>
        <taxon>Porifera</taxon>
        <taxon>Hexactinellida</taxon>
        <taxon>Hexasterophora</taxon>
        <taxon>Lyssacinosida</taxon>
        <taxon>Leucopsacidae</taxon>
        <taxon>Oopsacas</taxon>
    </lineage>
</organism>
<dbReference type="PROSITE" id="PS00486">
    <property type="entry name" value="DNA_MISMATCH_REPAIR_2"/>
    <property type="match status" value="1"/>
</dbReference>
<dbReference type="GO" id="GO:0006298">
    <property type="term" value="P:mismatch repair"/>
    <property type="evidence" value="ECO:0007669"/>
    <property type="project" value="InterPro"/>
</dbReference>
<reference evidence="6 7" key="1">
    <citation type="journal article" date="2023" name="BMC Biol.">
        <title>The compact genome of the sponge Oopsacas minuta (Hexactinellida) is lacking key metazoan core genes.</title>
        <authorList>
            <person name="Santini S."/>
            <person name="Schenkelaars Q."/>
            <person name="Jourda C."/>
            <person name="Duchesne M."/>
            <person name="Belahbib H."/>
            <person name="Rocher C."/>
            <person name="Selva M."/>
            <person name="Riesgo A."/>
            <person name="Vervoort M."/>
            <person name="Leys S.P."/>
            <person name="Kodjabachian L."/>
            <person name="Le Bivic A."/>
            <person name="Borchiellini C."/>
            <person name="Claverie J.M."/>
            <person name="Renard E."/>
        </authorList>
    </citation>
    <scope>NUCLEOTIDE SEQUENCE [LARGE SCALE GENOMIC DNA]</scope>
    <source>
        <strain evidence="6">SPO-2</strain>
    </source>
</reference>
<comment type="similarity">
    <text evidence="1">Belongs to the DNA mismatch repair MutS family.</text>
</comment>
<dbReference type="SMART" id="SM00534">
    <property type="entry name" value="MUTSac"/>
    <property type="match status" value="1"/>
</dbReference>
<feature type="domain" description="DNA mismatch repair proteins mutS family" evidence="5">
    <location>
        <begin position="72"/>
        <end position="88"/>
    </location>
</feature>